<gene>
    <name evidence="5" type="ORF">RJN63_14795</name>
</gene>
<evidence type="ECO:0000313" key="5">
    <source>
        <dbReference type="EMBL" id="MDT0338111.1"/>
    </source>
</evidence>
<dbReference type="PANTHER" id="PTHR37419">
    <property type="entry name" value="SERINE/THREONINE-PROTEIN KINASE TOXIN HIPA"/>
    <property type="match status" value="1"/>
</dbReference>
<name>A0AAE4G985_9BURK</name>
<dbReference type="PANTHER" id="PTHR37419:SF8">
    <property type="entry name" value="TOXIN YJJJ"/>
    <property type="match status" value="1"/>
</dbReference>
<comment type="similarity">
    <text evidence="1">Belongs to the HipA Ser/Thr kinase family.</text>
</comment>
<dbReference type="AlphaFoldDB" id="A0AAE4G985"/>
<dbReference type="Pfam" id="PF07804">
    <property type="entry name" value="HipA_C"/>
    <property type="match status" value="1"/>
</dbReference>
<evidence type="ECO:0000256" key="2">
    <source>
        <dbReference type="ARBA" id="ARBA00022679"/>
    </source>
</evidence>
<keyword evidence="2" id="KW-0808">Transferase</keyword>
<dbReference type="GO" id="GO:0005829">
    <property type="term" value="C:cytosol"/>
    <property type="evidence" value="ECO:0007669"/>
    <property type="project" value="TreeGrafter"/>
</dbReference>
<proteinExistence type="inferred from homology"/>
<dbReference type="EMBL" id="JAVRAA010000007">
    <property type="protein sequence ID" value="MDT0338111.1"/>
    <property type="molecule type" value="Genomic_DNA"/>
</dbReference>
<sequence>MRQTACTVFDCSNPDAPRPVAGFALDANGDGRLGYGKHYVAHPDALSLDPVHLPLQTDLHTVRRRRDGSFGVLSDAGPNAWGVRLTASINRQYGRPQPETPVDWFIHCWHFGSGCLGFSEHHSVVPVPGNRPEPLSRLDERQTHAIEALTGDPDSELDEEALRLFFPGASLGGVRPKTVVLHEGREAIVKFSRLDDRFDVPTVEYATLRLAHQAGIDVPHFELVTLGSRSLLLLTRFDRTDDGRRLHYLSANSLIDIDQVNPGLLRSRYSYAGIAEALRPLDDYAVQDAHALFRRMVFNILIGNVDDHMRNHALLRDTRGRYRLSPAFDLLPHLDAAYLPQSIGVGDHGAASTTINALSQSRRFLLTPVEARTIIEEVRSCVAGWRTLFAECGVSRTDLQLLGTCIDAGR</sequence>
<dbReference type="InterPro" id="IPR052028">
    <property type="entry name" value="HipA_Ser/Thr_kinase"/>
</dbReference>
<feature type="domain" description="HipA-like C-terminal" evidence="4">
    <location>
        <begin position="170"/>
        <end position="385"/>
    </location>
</feature>
<evidence type="ECO:0000259" key="4">
    <source>
        <dbReference type="Pfam" id="PF07804"/>
    </source>
</evidence>
<comment type="caution">
    <text evidence="5">The sequence shown here is derived from an EMBL/GenBank/DDBJ whole genome shotgun (WGS) entry which is preliminary data.</text>
</comment>
<reference evidence="5" key="1">
    <citation type="submission" date="2023-02" db="EMBL/GenBank/DDBJ databases">
        <title>Description of Herbaspirillum huttiense subsp. nephrolepsisexaltata and Herbaspirillum huttiense subsp. lycopersicon.</title>
        <authorList>
            <person name="Poudel M."/>
            <person name="Sharma A."/>
            <person name="Goss E."/>
            <person name="Tapia J.H."/>
            <person name="Harmon C.M."/>
            <person name="Jones J.B."/>
        </authorList>
    </citation>
    <scope>NUCLEOTIDE SEQUENCE</scope>
    <source>
        <strain evidence="5">NC40101</strain>
    </source>
</reference>
<accession>A0AAE4G985</accession>
<keyword evidence="3" id="KW-0418">Kinase</keyword>
<organism evidence="5">
    <name type="scientific">Herbaspirillum huttiense subsp. nephrolepidis</name>
    <dbReference type="NCBI Taxonomy" id="3075126"/>
    <lineage>
        <taxon>Bacteria</taxon>
        <taxon>Pseudomonadati</taxon>
        <taxon>Pseudomonadota</taxon>
        <taxon>Betaproteobacteria</taxon>
        <taxon>Burkholderiales</taxon>
        <taxon>Oxalobacteraceae</taxon>
        <taxon>Herbaspirillum</taxon>
    </lineage>
</organism>
<evidence type="ECO:0000256" key="1">
    <source>
        <dbReference type="ARBA" id="ARBA00010164"/>
    </source>
</evidence>
<dbReference type="RefSeq" id="WP_310837790.1">
    <property type="nucleotide sequence ID" value="NZ_JAVLSM010000008.1"/>
</dbReference>
<dbReference type="GO" id="GO:0004674">
    <property type="term" value="F:protein serine/threonine kinase activity"/>
    <property type="evidence" value="ECO:0007669"/>
    <property type="project" value="TreeGrafter"/>
</dbReference>
<evidence type="ECO:0000256" key="3">
    <source>
        <dbReference type="ARBA" id="ARBA00022777"/>
    </source>
</evidence>
<dbReference type="InterPro" id="IPR012893">
    <property type="entry name" value="HipA-like_C"/>
</dbReference>
<protein>
    <submittedName>
        <fullName evidence="5">HipA domain-containing protein</fullName>
    </submittedName>
</protein>
<dbReference type="Gene3D" id="1.10.1070.20">
    <property type="match status" value="1"/>
</dbReference>